<dbReference type="Pfam" id="PF12457">
    <property type="entry name" value="TIP_N"/>
    <property type="match status" value="1"/>
</dbReference>
<feature type="compositionally biased region" description="Acidic residues" evidence="8">
    <location>
        <begin position="89"/>
        <end position="98"/>
    </location>
</feature>
<evidence type="ECO:0000256" key="7">
    <source>
        <dbReference type="PIRNR" id="PIRNR017706"/>
    </source>
</evidence>
<feature type="compositionally biased region" description="Basic and acidic residues" evidence="8">
    <location>
        <begin position="75"/>
        <end position="88"/>
    </location>
</feature>
<sequence length="836" mass="96441">MSSPETERFEVTEDDLYNEFNPNRPSWRQTKNQATYGIWHHDSDDDEDERPGFGGGRKKRTKDMSVPVSFISGGYKDKRDNKDYKEGEGDGQGEDEPVDENKTLYARDFILGGQAGSKTGTTYGKKVKKPKVNYPGGQRVVGMNPGDDQFGNWEKHTSGIGLKLLAKMGYEQGKGLGKNHQGIATPVEAFKRKDTKATIGYHGSERTQRSLKDFPQQVDSEEEEDKQFQQQLSQWKKAPEANKKLKPKYTYKTADEVITKGGKKKSVKQSHLSKVKVIDMTGKEQRVLSGYRAISSRHDRPDESSSEEEEIIDRKKPKKAFEMPELMHNLNILVDMAEEEIIENDRKLKYERDLVVNLKYEHEKMEKLCEEEAKQLKKINELFAIVSSCEARTKEECENRISLDECADIFTELQEQYYEEYKIYDLNSLAVAMVFPLVKTYFDNWEPLKNNKVGLLTIQKWKNILEDPNRRFTHSQSSMDAYERLMWEIWMPFLRAVIQKQWSVRDSDSLIELLENWMPVLPQWILNNILEQQVMPKLNEEVENWDPTTDTMPIHAWLHPWLPLLGERLQPLYASIRHKLSKALSQWHPSDPSAKMILTPWVKVFKRGHLDAFLVKNIVPKLLQCMQEFVVNPHQQQLDPWNWVMSWHDMLPITSMTTILEKAFFPKWLQVLATWLASNPDYNEVTKWYQGWKTMFSDALKAEPIVKDKFKLALSYMNHAVTGKFQPPGPPPGPPPVPAATYLGPIPPERTASPLRTAGVTTTSVPSSFKDLVEKKAAENGLIFLPIPNRTYEAKQVYKFGNAVMYLDRSVIFVQEMSPIPRWVPMSLNALVTRAT</sequence>
<feature type="region of interest" description="Disordered" evidence="8">
    <location>
        <begin position="1"/>
        <end position="102"/>
    </location>
</feature>
<protein>
    <submittedName>
        <fullName evidence="9">Uncharacterized protein</fullName>
    </submittedName>
</protein>
<comment type="caution">
    <text evidence="9">The sequence shown here is derived from an EMBL/GenBank/DDBJ whole genome shotgun (WGS) entry which is preliminary data.</text>
</comment>
<keyword evidence="3 7" id="KW-0507">mRNA processing</keyword>
<evidence type="ECO:0000256" key="8">
    <source>
        <dbReference type="SAM" id="MobiDB-lite"/>
    </source>
</evidence>
<reference evidence="9" key="1">
    <citation type="submission" date="2022-03" db="EMBL/GenBank/DDBJ databases">
        <authorList>
            <person name="Martin C."/>
        </authorList>
    </citation>
    <scope>NUCLEOTIDE SEQUENCE</scope>
</reference>
<dbReference type="Pfam" id="PF01585">
    <property type="entry name" value="G-patch"/>
    <property type="match status" value="1"/>
</dbReference>
<keyword evidence="10" id="KW-1185">Reference proteome</keyword>
<evidence type="ECO:0000256" key="4">
    <source>
        <dbReference type="ARBA" id="ARBA00022728"/>
    </source>
</evidence>
<feature type="compositionally biased region" description="Basic and acidic residues" evidence="8">
    <location>
        <begin position="1"/>
        <end position="11"/>
    </location>
</feature>
<feature type="region of interest" description="Disordered" evidence="8">
    <location>
        <begin position="116"/>
        <end position="154"/>
    </location>
</feature>
<dbReference type="PROSITE" id="PS50174">
    <property type="entry name" value="G_PATCH"/>
    <property type="match status" value="1"/>
</dbReference>
<dbReference type="GO" id="GO:0000390">
    <property type="term" value="P:spliceosomal complex disassembly"/>
    <property type="evidence" value="ECO:0007669"/>
    <property type="project" value="InterPro"/>
</dbReference>
<dbReference type="Proteomes" id="UP000749559">
    <property type="component" value="Unassembled WGS sequence"/>
</dbReference>
<dbReference type="SMART" id="SM00443">
    <property type="entry name" value="G_patch"/>
    <property type="match status" value="1"/>
</dbReference>
<dbReference type="AlphaFoldDB" id="A0A8J1TC80"/>
<dbReference type="GO" id="GO:0003676">
    <property type="term" value="F:nucleic acid binding"/>
    <property type="evidence" value="ECO:0007669"/>
    <property type="project" value="InterPro"/>
</dbReference>
<dbReference type="PANTHER" id="PTHR23329:SF1">
    <property type="entry name" value="TUFTELIN-INTERACTING PROTEIN 11"/>
    <property type="match status" value="1"/>
</dbReference>
<dbReference type="InterPro" id="IPR000467">
    <property type="entry name" value="G_patch_dom"/>
</dbReference>
<feature type="compositionally biased region" description="Polar residues" evidence="8">
    <location>
        <begin position="20"/>
        <end position="35"/>
    </location>
</feature>
<organism evidence="9 10">
    <name type="scientific">Owenia fusiformis</name>
    <name type="common">Polychaete worm</name>
    <dbReference type="NCBI Taxonomy" id="6347"/>
    <lineage>
        <taxon>Eukaryota</taxon>
        <taxon>Metazoa</taxon>
        <taxon>Spiralia</taxon>
        <taxon>Lophotrochozoa</taxon>
        <taxon>Annelida</taxon>
        <taxon>Polychaeta</taxon>
        <taxon>Sedentaria</taxon>
        <taxon>Canalipalpata</taxon>
        <taxon>Sabellida</taxon>
        <taxon>Oweniida</taxon>
        <taxon>Oweniidae</taxon>
        <taxon>Owenia</taxon>
    </lineage>
</organism>
<evidence type="ECO:0000256" key="5">
    <source>
        <dbReference type="ARBA" id="ARBA00023187"/>
    </source>
</evidence>
<dbReference type="Pfam" id="PF07842">
    <property type="entry name" value="GCFC"/>
    <property type="match status" value="1"/>
</dbReference>
<keyword evidence="5 7" id="KW-0508">mRNA splicing</keyword>
<evidence type="ECO:0000256" key="1">
    <source>
        <dbReference type="ARBA" id="ARBA00004123"/>
    </source>
</evidence>
<dbReference type="GO" id="GO:0071008">
    <property type="term" value="C:U2-type post-mRNA release spliceosomal complex"/>
    <property type="evidence" value="ECO:0007669"/>
    <property type="project" value="TreeGrafter"/>
</dbReference>
<comment type="similarity">
    <text evidence="2 7">Belongs to the TFP11/STIP family.</text>
</comment>
<comment type="subcellular location">
    <subcellularLocation>
        <location evidence="1 7">Nucleus</location>
    </subcellularLocation>
</comment>
<keyword evidence="6 7" id="KW-0539">Nucleus</keyword>
<evidence type="ECO:0000256" key="6">
    <source>
        <dbReference type="ARBA" id="ARBA00023242"/>
    </source>
</evidence>
<dbReference type="PIRSF" id="PIRSF017706">
    <property type="entry name" value="TFIP11"/>
    <property type="match status" value="1"/>
</dbReference>
<feature type="compositionally biased region" description="Basic and acidic residues" evidence="8">
    <location>
        <begin position="203"/>
        <end position="212"/>
    </location>
</feature>
<accession>A0A8J1TC80</accession>
<dbReference type="OrthoDB" id="4822at2759"/>
<feature type="region of interest" description="Disordered" evidence="8">
    <location>
        <begin position="292"/>
        <end position="315"/>
    </location>
</feature>
<dbReference type="InterPro" id="IPR024933">
    <property type="entry name" value="TFP11"/>
</dbReference>
<evidence type="ECO:0000313" key="10">
    <source>
        <dbReference type="Proteomes" id="UP000749559"/>
    </source>
</evidence>
<dbReference type="PANTHER" id="PTHR23329">
    <property type="entry name" value="TUFTELIN-INTERACTING PROTEIN 11-RELATED"/>
    <property type="match status" value="1"/>
</dbReference>
<dbReference type="InterPro" id="IPR045211">
    <property type="entry name" value="TFP11/STIP/Ntr1"/>
</dbReference>
<dbReference type="EMBL" id="CAIIXF020000011">
    <property type="protein sequence ID" value="CAH1799129.1"/>
    <property type="molecule type" value="Genomic_DNA"/>
</dbReference>
<keyword evidence="4 7" id="KW-0747">Spliceosome</keyword>
<gene>
    <name evidence="9" type="ORF">OFUS_LOCUS23182</name>
</gene>
<evidence type="ECO:0000313" key="9">
    <source>
        <dbReference type="EMBL" id="CAH1799129.1"/>
    </source>
</evidence>
<feature type="region of interest" description="Disordered" evidence="8">
    <location>
        <begin position="194"/>
        <end position="235"/>
    </location>
</feature>
<evidence type="ECO:0000256" key="3">
    <source>
        <dbReference type="ARBA" id="ARBA00022664"/>
    </source>
</evidence>
<proteinExistence type="inferred from homology"/>
<dbReference type="InterPro" id="IPR022783">
    <property type="entry name" value="GCFC_dom"/>
</dbReference>
<name>A0A8J1TC80_OWEFU</name>
<dbReference type="InterPro" id="IPR022159">
    <property type="entry name" value="STIP/TFIP11_N"/>
</dbReference>
<evidence type="ECO:0000256" key="2">
    <source>
        <dbReference type="ARBA" id="ARBA00010900"/>
    </source>
</evidence>